<reference evidence="3 4" key="1">
    <citation type="submission" date="2024-04" db="EMBL/GenBank/DDBJ databases">
        <title>Human intestinal bacterial collection.</title>
        <authorList>
            <person name="Pauvert C."/>
            <person name="Hitch T.C.A."/>
            <person name="Clavel T."/>
        </authorList>
    </citation>
    <scope>NUCLEOTIDE SEQUENCE [LARGE SCALE GENOMIC DNA]</scope>
    <source>
        <strain evidence="3 4">CLA-AA-H145</strain>
    </source>
</reference>
<keyword evidence="4" id="KW-1185">Reference proteome</keyword>
<dbReference type="Proteomes" id="UP001487296">
    <property type="component" value="Unassembled WGS sequence"/>
</dbReference>
<dbReference type="PROSITE" id="PS51257">
    <property type="entry name" value="PROKAR_LIPOPROTEIN"/>
    <property type="match status" value="1"/>
</dbReference>
<feature type="chain" id="PRO_5046868255" description="Lipoprotein" evidence="2">
    <location>
        <begin position="17"/>
        <end position="286"/>
    </location>
</feature>
<feature type="signal peptide" evidence="2">
    <location>
        <begin position="1"/>
        <end position="16"/>
    </location>
</feature>
<proteinExistence type="predicted"/>
<name>A0ABV1FRV7_9BACT</name>
<accession>A0ABV1FRV7</accession>
<evidence type="ECO:0000313" key="4">
    <source>
        <dbReference type="Proteomes" id="UP001487296"/>
    </source>
</evidence>
<gene>
    <name evidence="3" type="ORF">AAAT34_08730</name>
</gene>
<evidence type="ECO:0000256" key="2">
    <source>
        <dbReference type="SAM" id="SignalP"/>
    </source>
</evidence>
<dbReference type="RefSeq" id="WP_215760174.1">
    <property type="nucleotide sequence ID" value="NZ_JAHKBE010000032.1"/>
</dbReference>
<evidence type="ECO:0008006" key="5">
    <source>
        <dbReference type="Google" id="ProtNLM"/>
    </source>
</evidence>
<evidence type="ECO:0000313" key="3">
    <source>
        <dbReference type="EMBL" id="MEQ2487136.1"/>
    </source>
</evidence>
<comment type="caution">
    <text evidence="3">The sequence shown here is derived from an EMBL/GenBank/DDBJ whole genome shotgun (WGS) entry which is preliminary data.</text>
</comment>
<keyword evidence="1" id="KW-0175">Coiled coil</keyword>
<evidence type="ECO:0000256" key="1">
    <source>
        <dbReference type="SAM" id="Coils"/>
    </source>
</evidence>
<protein>
    <recommendedName>
        <fullName evidence="5">Lipoprotein</fullName>
    </recommendedName>
</protein>
<feature type="coiled-coil region" evidence="1">
    <location>
        <begin position="125"/>
        <end position="183"/>
    </location>
</feature>
<sequence>MKKLLLISAVVTLCMAMVGCGGKRPPQTTYQRVAPNDSLEKIIEQRDNELNDMMATLNDIQEGFRAINKAENRVNIAKDGEGADKTQLIRENIKFISSRMDANRALIKKLQKQLRTSGFKGDEMKRTIENMLKQLEDKDLQLQQLRAELDAKDIHIAELDETINNLNSNVSNLTSETEQKTQTINSQVQQLNTAWFVFGTKKELKDQHVIVDGKILRSSFNHNYFTKIDIRVTKEIKFYSKAAKLLTNHPSGSYVLQRDANQQFELRITNPQQFWSTSKYLVVLVK</sequence>
<keyword evidence="2" id="KW-0732">Signal</keyword>
<organism evidence="3 4">
    <name type="scientific">Hallella faecis</name>
    <dbReference type="NCBI Taxonomy" id="2841596"/>
    <lineage>
        <taxon>Bacteria</taxon>
        <taxon>Pseudomonadati</taxon>
        <taxon>Bacteroidota</taxon>
        <taxon>Bacteroidia</taxon>
        <taxon>Bacteroidales</taxon>
        <taxon>Prevotellaceae</taxon>
        <taxon>Hallella</taxon>
    </lineage>
</organism>
<dbReference type="EMBL" id="JBBNFP010000033">
    <property type="protein sequence ID" value="MEQ2487136.1"/>
    <property type="molecule type" value="Genomic_DNA"/>
</dbReference>